<dbReference type="RefSeq" id="WP_117155433.1">
    <property type="nucleotide sequence ID" value="NZ_BMLG01000010.1"/>
</dbReference>
<name>A0A917TR66_9BACI</name>
<accession>A0A917TR66</accession>
<dbReference type="AlphaFoldDB" id="A0A917TR66"/>
<feature type="active site" description="Charge relay system" evidence="2">
    <location>
        <position position="206"/>
    </location>
</feature>
<dbReference type="PANTHER" id="PTHR43798:SF31">
    <property type="entry name" value="AB HYDROLASE SUPERFAMILY PROTEIN YCLE"/>
    <property type="match status" value="1"/>
</dbReference>
<dbReference type="SUPFAM" id="SSF53474">
    <property type="entry name" value="alpha/beta-Hydrolases"/>
    <property type="match status" value="1"/>
</dbReference>
<dbReference type="GO" id="GO:0016020">
    <property type="term" value="C:membrane"/>
    <property type="evidence" value="ECO:0007669"/>
    <property type="project" value="TreeGrafter"/>
</dbReference>
<feature type="binding site" evidence="3">
    <location>
        <position position="10"/>
    </location>
    <ligand>
        <name>substrate</name>
    </ligand>
</feature>
<dbReference type="EMBL" id="BMLG01000010">
    <property type="protein sequence ID" value="GGM34274.1"/>
    <property type="molecule type" value="Genomic_DNA"/>
</dbReference>
<dbReference type="InterPro" id="IPR050266">
    <property type="entry name" value="AB_hydrolase_sf"/>
</dbReference>
<feature type="active site" description="Nucleophile" evidence="2">
    <location>
        <position position="78"/>
    </location>
</feature>
<dbReference type="InterPro" id="IPR022742">
    <property type="entry name" value="Hydrolase_4"/>
</dbReference>
<evidence type="ECO:0000313" key="5">
    <source>
        <dbReference type="EMBL" id="GGM34274.1"/>
    </source>
</evidence>
<evidence type="ECO:0000256" key="1">
    <source>
        <dbReference type="ARBA" id="ARBA00022801"/>
    </source>
</evidence>
<evidence type="ECO:0000256" key="3">
    <source>
        <dbReference type="PIRSR" id="PIRSR017388-2"/>
    </source>
</evidence>
<proteinExistence type="predicted"/>
<dbReference type="InterPro" id="IPR012354">
    <property type="entry name" value="Esterase_lipase"/>
</dbReference>
<evidence type="ECO:0000313" key="6">
    <source>
        <dbReference type="Proteomes" id="UP000618460"/>
    </source>
</evidence>
<comment type="caution">
    <text evidence="5">The sequence shown here is derived from an EMBL/GenBank/DDBJ whole genome shotgun (WGS) entry which is preliminary data.</text>
</comment>
<feature type="binding site" evidence="3">
    <location>
        <position position="79"/>
    </location>
    <ligand>
        <name>substrate</name>
    </ligand>
</feature>
<keyword evidence="6" id="KW-1185">Reference proteome</keyword>
<dbReference type="Pfam" id="PF12146">
    <property type="entry name" value="Hydrolase_4"/>
    <property type="match status" value="1"/>
</dbReference>
<reference evidence="5" key="1">
    <citation type="journal article" date="2014" name="Int. J. Syst. Evol. Microbiol.">
        <title>Complete genome sequence of Corynebacterium casei LMG S-19264T (=DSM 44701T), isolated from a smear-ripened cheese.</title>
        <authorList>
            <consortium name="US DOE Joint Genome Institute (JGI-PGF)"/>
            <person name="Walter F."/>
            <person name="Albersmeier A."/>
            <person name="Kalinowski J."/>
            <person name="Ruckert C."/>
        </authorList>
    </citation>
    <scope>NUCLEOTIDE SEQUENCE</scope>
    <source>
        <strain evidence="5">CGMCC 1.6333</strain>
    </source>
</reference>
<sequence length="235" mass="26413">MNGCLCIHGFTGGAYEIEPLADYLRSQTDWQIEVPTLPGHGKDLALDGVGFNEWIEKAEEAFADLNEKVDNIYLIGFSMGGMIASYLAAKYDVAKLVLLSPSRKYLNLKQITLDLGHIIKDKIAGELEDNFLYQNYQHKRGAIPFGAYIEFLKCMRFTKPYLQEITCPVLVAQGIQDGVVPYTTTHYLDKEIPVEIEVIYYYDSKHLICLGEDKDVLSAAVHTFFGKKEKAVSNA</sequence>
<feature type="active site" description="Charge relay system" evidence="2">
    <location>
        <position position="177"/>
    </location>
</feature>
<dbReference type="PANTHER" id="PTHR43798">
    <property type="entry name" value="MONOACYLGLYCEROL LIPASE"/>
    <property type="match status" value="1"/>
</dbReference>
<feature type="domain" description="Serine aminopeptidase S33" evidence="4">
    <location>
        <begin position="5"/>
        <end position="208"/>
    </location>
</feature>
<dbReference type="PIRSF" id="PIRSF017388">
    <property type="entry name" value="Esterase_lipase"/>
    <property type="match status" value="1"/>
</dbReference>
<protein>
    <submittedName>
        <fullName evidence="5">Carboxylesterase</fullName>
    </submittedName>
</protein>
<dbReference type="Proteomes" id="UP000618460">
    <property type="component" value="Unassembled WGS sequence"/>
</dbReference>
<dbReference type="OrthoDB" id="9786110at2"/>
<evidence type="ECO:0000256" key="2">
    <source>
        <dbReference type="PIRSR" id="PIRSR017388-1"/>
    </source>
</evidence>
<keyword evidence="1" id="KW-0378">Hydrolase</keyword>
<dbReference type="Gene3D" id="3.40.50.1820">
    <property type="entry name" value="alpha/beta hydrolase"/>
    <property type="match status" value="1"/>
</dbReference>
<dbReference type="GO" id="GO:0052689">
    <property type="term" value="F:carboxylic ester hydrolase activity"/>
    <property type="evidence" value="ECO:0007669"/>
    <property type="project" value="InterPro"/>
</dbReference>
<reference evidence="5" key="2">
    <citation type="submission" date="2020-09" db="EMBL/GenBank/DDBJ databases">
        <authorList>
            <person name="Sun Q."/>
            <person name="Zhou Y."/>
        </authorList>
    </citation>
    <scope>NUCLEOTIDE SEQUENCE</scope>
    <source>
        <strain evidence="5">CGMCC 1.6333</strain>
    </source>
</reference>
<evidence type="ECO:0000259" key="4">
    <source>
        <dbReference type="Pfam" id="PF12146"/>
    </source>
</evidence>
<dbReference type="InterPro" id="IPR029058">
    <property type="entry name" value="AB_hydrolase_fold"/>
</dbReference>
<organism evidence="5 6">
    <name type="scientific">Paraliobacillus quinghaiensis</name>
    <dbReference type="NCBI Taxonomy" id="470815"/>
    <lineage>
        <taxon>Bacteria</taxon>
        <taxon>Bacillati</taxon>
        <taxon>Bacillota</taxon>
        <taxon>Bacilli</taxon>
        <taxon>Bacillales</taxon>
        <taxon>Bacillaceae</taxon>
        <taxon>Paraliobacillus</taxon>
    </lineage>
</organism>
<gene>
    <name evidence="5" type="ORF">GCM10011351_20320</name>
</gene>